<evidence type="ECO:0000313" key="11">
    <source>
        <dbReference type="EMBL" id="QQR36517.1"/>
    </source>
</evidence>
<keyword evidence="3" id="KW-0597">Phosphoprotein</keyword>
<gene>
    <name evidence="11" type="ORF">JI749_02450</name>
</gene>
<keyword evidence="6 11" id="KW-0418">Kinase</keyword>
<feature type="transmembrane region" description="Helical" evidence="9">
    <location>
        <begin position="290"/>
        <end position="312"/>
    </location>
</feature>
<evidence type="ECO:0000256" key="5">
    <source>
        <dbReference type="ARBA" id="ARBA00022741"/>
    </source>
</evidence>
<dbReference type="EC" id="2.7.13.3" evidence="2"/>
<reference evidence="11 12" key="1">
    <citation type="submission" date="2021-01" db="EMBL/GenBank/DDBJ databases">
        <title>Genome seq and assembly of Devosia sp. G19.</title>
        <authorList>
            <person name="Chhetri G."/>
        </authorList>
    </citation>
    <scope>NUCLEOTIDE SEQUENCE [LARGE SCALE GENOMIC DNA]</scope>
    <source>
        <strain evidence="11 12">G19</strain>
    </source>
</reference>
<keyword evidence="8" id="KW-0175">Coiled coil</keyword>
<keyword evidence="5" id="KW-0547">Nucleotide-binding</keyword>
<evidence type="ECO:0000256" key="1">
    <source>
        <dbReference type="ARBA" id="ARBA00000085"/>
    </source>
</evidence>
<protein>
    <recommendedName>
        <fullName evidence="2">histidine kinase</fullName>
        <ecNumber evidence="2">2.7.13.3</ecNumber>
    </recommendedName>
</protein>
<evidence type="ECO:0000256" key="4">
    <source>
        <dbReference type="ARBA" id="ARBA00022679"/>
    </source>
</evidence>
<feature type="coiled-coil region" evidence="8">
    <location>
        <begin position="345"/>
        <end position="372"/>
    </location>
</feature>
<feature type="domain" description="Signal transduction histidine kinase HWE region" evidence="10">
    <location>
        <begin position="372"/>
        <end position="454"/>
    </location>
</feature>
<evidence type="ECO:0000256" key="9">
    <source>
        <dbReference type="SAM" id="Phobius"/>
    </source>
</evidence>
<proteinExistence type="predicted"/>
<keyword evidence="7" id="KW-0067">ATP-binding</keyword>
<evidence type="ECO:0000256" key="7">
    <source>
        <dbReference type="ARBA" id="ARBA00022840"/>
    </source>
</evidence>
<dbReference type="EMBL" id="CP068047">
    <property type="protein sequence ID" value="QQR36517.1"/>
    <property type="molecule type" value="Genomic_DNA"/>
</dbReference>
<keyword evidence="4" id="KW-0808">Transferase</keyword>
<dbReference type="PANTHER" id="PTHR41523:SF7">
    <property type="entry name" value="HISTIDINE KINASE"/>
    <property type="match status" value="1"/>
</dbReference>
<dbReference type="Proteomes" id="UP000595460">
    <property type="component" value="Chromosome"/>
</dbReference>
<evidence type="ECO:0000256" key="3">
    <source>
        <dbReference type="ARBA" id="ARBA00022553"/>
    </source>
</evidence>
<keyword evidence="9" id="KW-0812">Transmembrane</keyword>
<dbReference type="InterPro" id="IPR011102">
    <property type="entry name" value="Sig_transdc_His_kinase_HWE"/>
</dbReference>
<keyword evidence="9" id="KW-1133">Transmembrane helix</keyword>
<comment type="catalytic activity">
    <reaction evidence="1">
        <text>ATP + protein L-histidine = ADP + protein N-phospho-L-histidine.</text>
        <dbReference type="EC" id="2.7.13.3"/>
    </reaction>
</comment>
<accession>A0ABX7BX32</accession>
<name>A0ABX7BX32_9HYPH</name>
<organism evidence="11 12">
    <name type="scientific">Devosia oryziradicis</name>
    <dbReference type="NCBI Taxonomy" id="2801335"/>
    <lineage>
        <taxon>Bacteria</taxon>
        <taxon>Pseudomonadati</taxon>
        <taxon>Pseudomonadota</taxon>
        <taxon>Alphaproteobacteria</taxon>
        <taxon>Hyphomicrobiales</taxon>
        <taxon>Devosiaceae</taxon>
        <taxon>Devosia</taxon>
    </lineage>
</organism>
<dbReference type="GO" id="GO:0016301">
    <property type="term" value="F:kinase activity"/>
    <property type="evidence" value="ECO:0007669"/>
    <property type="project" value="UniProtKB-KW"/>
</dbReference>
<dbReference type="SMART" id="SM00911">
    <property type="entry name" value="HWE_HK"/>
    <property type="match status" value="1"/>
</dbReference>
<evidence type="ECO:0000256" key="6">
    <source>
        <dbReference type="ARBA" id="ARBA00022777"/>
    </source>
</evidence>
<feature type="transmembrane region" description="Helical" evidence="9">
    <location>
        <begin position="26"/>
        <end position="49"/>
    </location>
</feature>
<sequence>MGVEREAEIDSPPRIERRSWARSQSVVVYLFALVLVILIPALVVSLVLLNRNNRAQEDVVRALTNATVQAMGQSVEREIEGMITTLKVLSTSSALRDGDFEQFHARASIALKGSGSYLLAIDRDLNQLLNTRVAFGTALGPTSDPNTARAALESGTTLVSGLFFGRTAQRWVFNVMLPLSDNPTTALLALTQDAANLTRALQSRQLPGGWHAALVDTDNLVIAATPDAALEAGTVLPMRQAQQQSPDEWQRERFGSDIVVTSEWRSRLSGWRVIAWATVDTVERPLGDSLLWLAAWGVIIAGVAGGLALVLAQRVGRSVRGLRRDAQRLGLGDPVRAKAYPVAEIAEVSRALADASALRQKAEREVHFLMRELAHRSKNQMTVIAAMAKQTARGATSVEAYVEAFERRIHGLSRSTDLLLVHGRAGVLLDELFDSHIAPFSPPDPERVSLMGPTVRLNVQAAQILGMAAHELSTNAVKYGAFAGDSGSLVVRWSIVDDRLDLVWRETVPAGIATSERVGFGTTVLQNMVARTLGAQVERLCRADGIEWHFVIPLAAIDPSHSPGPAAEPSPE</sequence>
<evidence type="ECO:0000256" key="8">
    <source>
        <dbReference type="SAM" id="Coils"/>
    </source>
</evidence>
<dbReference type="RefSeq" id="WP_201658437.1">
    <property type="nucleotide sequence ID" value="NZ_CP068047.1"/>
</dbReference>
<evidence type="ECO:0000259" key="10">
    <source>
        <dbReference type="SMART" id="SM00911"/>
    </source>
</evidence>
<keyword evidence="9" id="KW-0472">Membrane</keyword>
<dbReference type="Pfam" id="PF07536">
    <property type="entry name" value="HWE_HK"/>
    <property type="match status" value="1"/>
</dbReference>
<evidence type="ECO:0000256" key="2">
    <source>
        <dbReference type="ARBA" id="ARBA00012438"/>
    </source>
</evidence>
<dbReference type="PANTHER" id="PTHR41523">
    <property type="entry name" value="TWO-COMPONENT SYSTEM SENSOR PROTEIN"/>
    <property type="match status" value="1"/>
</dbReference>
<evidence type="ECO:0000313" key="12">
    <source>
        <dbReference type="Proteomes" id="UP000595460"/>
    </source>
</evidence>
<keyword evidence="12" id="KW-1185">Reference proteome</keyword>